<proteinExistence type="predicted"/>
<accession>A0AAE1H947</accession>
<name>A0AAE1H947_9NEOP</name>
<reference evidence="1" key="2">
    <citation type="journal article" date="2023" name="BMC Genomics">
        <title>Pest status, molecular evolution, and epigenetic factors derived from the genome assembly of Frankliniella fusca, a thysanopteran phytovirus vector.</title>
        <authorList>
            <person name="Catto M.A."/>
            <person name="Labadie P.E."/>
            <person name="Jacobson A.L."/>
            <person name="Kennedy G.G."/>
            <person name="Srinivasan R."/>
            <person name="Hunt B.G."/>
        </authorList>
    </citation>
    <scope>NUCLEOTIDE SEQUENCE</scope>
    <source>
        <strain evidence="1">PL_HMW_Pooled</strain>
    </source>
</reference>
<organism evidence="1 2">
    <name type="scientific">Frankliniella fusca</name>
    <dbReference type="NCBI Taxonomy" id="407009"/>
    <lineage>
        <taxon>Eukaryota</taxon>
        <taxon>Metazoa</taxon>
        <taxon>Ecdysozoa</taxon>
        <taxon>Arthropoda</taxon>
        <taxon>Hexapoda</taxon>
        <taxon>Insecta</taxon>
        <taxon>Pterygota</taxon>
        <taxon>Neoptera</taxon>
        <taxon>Paraneoptera</taxon>
        <taxon>Thysanoptera</taxon>
        <taxon>Terebrantia</taxon>
        <taxon>Thripoidea</taxon>
        <taxon>Thripidae</taxon>
        <taxon>Frankliniella</taxon>
    </lineage>
</organism>
<protein>
    <submittedName>
        <fullName evidence="1">Uncharacterized protein</fullName>
    </submittedName>
</protein>
<reference evidence="1" key="1">
    <citation type="submission" date="2021-07" db="EMBL/GenBank/DDBJ databases">
        <authorList>
            <person name="Catto M.A."/>
            <person name="Jacobson A."/>
            <person name="Kennedy G."/>
            <person name="Labadie P."/>
            <person name="Hunt B.G."/>
            <person name="Srinivasan R."/>
        </authorList>
    </citation>
    <scope>NUCLEOTIDE SEQUENCE</scope>
    <source>
        <strain evidence="1">PL_HMW_Pooled</strain>
        <tissue evidence="1">Head</tissue>
    </source>
</reference>
<gene>
    <name evidence="1" type="ORF">KUF71_025863</name>
</gene>
<comment type="caution">
    <text evidence="1">The sequence shown here is derived from an EMBL/GenBank/DDBJ whole genome shotgun (WGS) entry which is preliminary data.</text>
</comment>
<evidence type="ECO:0000313" key="2">
    <source>
        <dbReference type="Proteomes" id="UP001219518"/>
    </source>
</evidence>
<sequence>MSLRTVSQNEIANAIDTQKVSKIFPLHKKGNKELVSNYRPTANLSAFSIVMAERVQSYLKIFNIIANSKFGYIKQNKKHF</sequence>
<keyword evidence="2" id="KW-1185">Reference proteome</keyword>
<dbReference type="EMBL" id="JAHWGI010000591">
    <property type="protein sequence ID" value="KAK3916764.1"/>
    <property type="molecule type" value="Genomic_DNA"/>
</dbReference>
<dbReference type="AlphaFoldDB" id="A0AAE1H947"/>
<evidence type="ECO:0000313" key="1">
    <source>
        <dbReference type="EMBL" id="KAK3916764.1"/>
    </source>
</evidence>
<dbReference type="Proteomes" id="UP001219518">
    <property type="component" value="Unassembled WGS sequence"/>
</dbReference>